<reference evidence="8" key="1">
    <citation type="submission" date="2015-10" db="EMBL/GenBank/DDBJ databases">
        <authorList>
            <person name="Regsiter A."/>
            <person name="william w."/>
        </authorList>
    </citation>
    <scope>NUCLEOTIDE SEQUENCE</scope>
    <source>
        <strain evidence="8">Montdore</strain>
    </source>
</reference>
<dbReference type="PRINTS" id="PR00463">
    <property type="entry name" value="EP450I"/>
</dbReference>
<accession>A0A292PMM8</accession>
<dbReference type="Pfam" id="PF00067">
    <property type="entry name" value="p450"/>
    <property type="match status" value="1"/>
</dbReference>
<dbReference type="GO" id="GO:0020037">
    <property type="term" value="F:heme binding"/>
    <property type="evidence" value="ECO:0007669"/>
    <property type="project" value="InterPro"/>
</dbReference>
<dbReference type="GO" id="GO:0005506">
    <property type="term" value="F:iron ion binding"/>
    <property type="evidence" value="ECO:0007669"/>
    <property type="project" value="InterPro"/>
</dbReference>
<dbReference type="InterPro" id="IPR002401">
    <property type="entry name" value="Cyt_P450_E_grp-I"/>
</dbReference>
<dbReference type="PROSITE" id="PS00086">
    <property type="entry name" value="CYTOCHROME_P450"/>
    <property type="match status" value="1"/>
</dbReference>
<evidence type="ECO:0000256" key="6">
    <source>
        <dbReference type="PIRSR" id="PIRSR602401-1"/>
    </source>
</evidence>
<evidence type="ECO:0000256" key="7">
    <source>
        <dbReference type="RuleBase" id="RU000461"/>
    </source>
</evidence>
<comment type="cofactor">
    <cofactor evidence="1 6">
        <name>heme</name>
        <dbReference type="ChEBI" id="CHEBI:30413"/>
    </cofactor>
</comment>
<dbReference type="InterPro" id="IPR001128">
    <property type="entry name" value="Cyt_P450"/>
</dbReference>
<dbReference type="GO" id="GO:0016705">
    <property type="term" value="F:oxidoreductase activity, acting on paired donors, with incorporation or reduction of molecular oxygen"/>
    <property type="evidence" value="ECO:0007669"/>
    <property type="project" value="InterPro"/>
</dbReference>
<dbReference type="Gene3D" id="1.10.630.10">
    <property type="entry name" value="Cytochrome P450"/>
    <property type="match status" value="1"/>
</dbReference>
<dbReference type="InterPro" id="IPR036396">
    <property type="entry name" value="Cyt_P450_sf"/>
</dbReference>
<name>A0A292PMM8_9PEZI</name>
<protein>
    <recommendedName>
        <fullName evidence="10">Cytochrome P450</fullName>
    </recommendedName>
</protein>
<evidence type="ECO:0000256" key="1">
    <source>
        <dbReference type="ARBA" id="ARBA00001971"/>
    </source>
</evidence>
<dbReference type="Proteomes" id="UP001412239">
    <property type="component" value="Unassembled WGS sequence"/>
</dbReference>
<sequence length="247" mass="27162">MRELGAEWKDRPDDLIQWILESAGDGEASSEEELIARLLFLNFASIHTTTAAVVHALYDLAANPELQAPLLAEVTEILSKSGMSKQSLTKMKKLDSVIRESQRLNTTSTISMMRKALVPYTFSDGTHLPIGTWVVAPAAAIHQSASIPNPTVFDGFRWERMGAEDEASGKAGKHAAVATSFENLIFGHGKHACPGRFFAMQELKILLSHVVERFELRLGGAGGRPRNRFLGVSCLADREGVVEFRMR</sequence>
<feature type="binding site" description="axial binding residue" evidence="6">
    <location>
        <position position="193"/>
    </location>
    <ligand>
        <name>heme</name>
        <dbReference type="ChEBI" id="CHEBI:30413"/>
    </ligand>
    <ligandPart>
        <name>Fe</name>
        <dbReference type="ChEBI" id="CHEBI:18248"/>
    </ligandPart>
</feature>
<dbReference type="PRINTS" id="PR00385">
    <property type="entry name" value="P450"/>
</dbReference>
<dbReference type="InterPro" id="IPR017972">
    <property type="entry name" value="Cyt_P450_CS"/>
</dbReference>
<keyword evidence="3 6" id="KW-0479">Metal-binding</keyword>
<evidence type="ECO:0000256" key="3">
    <source>
        <dbReference type="ARBA" id="ARBA00022723"/>
    </source>
</evidence>
<evidence type="ECO:0000256" key="4">
    <source>
        <dbReference type="ARBA" id="ARBA00023002"/>
    </source>
</evidence>
<dbReference type="AlphaFoldDB" id="A0A292PMM8"/>
<keyword evidence="5 6" id="KW-0408">Iron</keyword>
<dbReference type="CDD" id="cd11041">
    <property type="entry name" value="CYP503A1-like"/>
    <property type="match status" value="1"/>
</dbReference>
<keyword evidence="6 7" id="KW-0349">Heme</keyword>
<keyword evidence="4 7" id="KW-0560">Oxidoreductase</keyword>
<evidence type="ECO:0000313" key="8">
    <source>
        <dbReference type="EMBL" id="CUS08766.1"/>
    </source>
</evidence>
<keyword evidence="9" id="KW-1185">Reference proteome</keyword>
<keyword evidence="7" id="KW-0503">Monooxygenase</keyword>
<dbReference type="EMBL" id="LN891114">
    <property type="protein sequence ID" value="CUS08766.1"/>
    <property type="molecule type" value="Genomic_DNA"/>
</dbReference>
<comment type="similarity">
    <text evidence="2 7">Belongs to the cytochrome P450 family.</text>
</comment>
<dbReference type="SUPFAM" id="SSF48264">
    <property type="entry name" value="Cytochrome P450"/>
    <property type="match status" value="1"/>
</dbReference>
<dbReference type="PANTHER" id="PTHR46206">
    <property type="entry name" value="CYTOCHROME P450"/>
    <property type="match status" value="1"/>
</dbReference>
<evidence type="ECO:0008006" key="10">
    <source>
        <dbReference type="Google" id="ProtNLM"/>
    </source>
</evidence>
<evidence type="ECO:0000256" key="2">
    <source>
        <dbReference type="ARBA" id="ARBA00010617"/>
    </source>
</evidence>
<gene>
    <name evidence="8" type="ORF">GSTUAT00007131001</name>
</gene>
<evidence type="ECO:0000313" key="9">
    <source>
        <dbReference type="Proteomes" id="UP001412239"/>
    </source>
</evidence>
<evidence type="ECO:0000256" key="5">
    <source>
        <dbReference type="ARBA" id="ARBA00023004"/>
    </source>
</evidence>
<proteinExistence type="inferred from homology"/>
<dbReference type="GO" id="GO:0004497">
    <property type="term" value="F:monooxygenase activity"/>
    <property type="evidence" value="ECO:0007669"/>
    <property type="project" value="UniProtKB-KW"/>
</dbReference>
<organism evidence="8 9">
    <name type="scientific">Tuber aestivum</name>
    <name type="common">summer truffle</name>
    <dbReference type="NCBI Taxonomy" id="59557"/>
    <lineage>
        <taxon>Eukaryota</taxon>
        <taxon>Fungi</taxon>
        <taxon>Dikarya</taxon>
        <taxon>Ascomycota</taxon>
        <taxon>Pezizomycotina</taxon>
        <taxon>Pezizomycetes</taxon>
        <taxon>Pezizales</taxon>
        <taxon>Tuberaceae</taxon>
        <taxon>Tuber</taxon>
    </lineage>
</organism>